<dbReference type="Pfam" id="PF09836">
    <property type="entry name" value="DUF2063"/>
    <property type="match status" value="1"/>
</dbReference>
<accession>A0A0F3KYA7</accession>
<dbReference type="Gene3D" id="1.10.150.690">
    <property type="entry name" value="DUF2063"/>
    <property type="match status" value="1"/>
</dbReference>
<dbReference type="Proteomes" id="UP000033651">
    <property type="component" value="Unassembled WGS sequence"/>
</dbReference>
<comment type="caution">
    <text evidence="2">The sequence shown here is derived from an EMBL/GenBank/DDBJ whole genome shotgun (WGS) entry which is preliminary data.</text>
</comment>
<dbReference type="EMBL" id="JZRB01000013">
    <property type="protein sequence ID" value="KJV36131.1"/>
    <property type="molecule type" value="Genomic_DNA"/>
</dbReference>
<dbReference type="InterPro" id="IPR044922">
    <property type="entry name" value="DUF2063_N_sf"/>
</dbReference>
<reference evidence="2 3" key="1">
    <citation type="submission" date="2015-03" db="EMBL/GenBank/DDBJ databases">
        <title>Draft genome sequence of Luteibacter yeojuensis strain SU11.</title>
        <authorList>
            <person name="Sulaiman J."/>
            <person name="Priya K."/>
            <person name="Chan K.-G."/>
        </authorList>
    </citation>
    <scope>NUCLEOTIDE SEQUENCE [LARGE SCALE GENOMIC DNA]</scope>
    <source>
        <strain evidence="2 3">SU11</strain>
    </source>
</reference>
<dbReference type="PATRIC" id="fig|345309.4.peg.438"/>
<organism evidence="2 3">
    <name type="scientific">Luteibacter yeojuensis</name>
    <dbReference type="NCBI Taxonomy" id="345309"/>
    <lineage>
        <taxon>Bacteria</taxon>
        <taxon>Pseudomonadati</taxon>
        <taxon>Pseudomonadota</taxon>
        <taxon>Gammaproteobacteria</taxon>
        <taxon>Lysobacterales</taxon>
        <taxon>Rhodanobacteraceae</taxon>
        <taxon>Luteibacter</taxon>
    </lineage>
</organism>
<evidence type="ECO:0000259" key="1">
    <source>
        <dbReference type="Pfam" id="PF09836"/>
    </source>
</evidence>
<evidence type="ECO:0000313" key="2">
    <source>
        <dbReference type="EMBL" id="KJV36131.1"/>
    </source>
</evidence>
<keyword evidence="3" id="KW-1185">Reference proteome</keyword>
<dbReference type="AlphaFoldDB" id="A0A0F3KYA7"/>
<evidence type="ECO:0000313" key="3">
    <source>
        <dbReference type="Proteomes" id="UP000033651"/>
    </source>
</evidence>
<proteinExistence type="predicted"/>
<dbReference type="InterPro" id="IPR018640">
    <property type="entry name" value="DUF2063"/>
</dbReference>
<feature type="domain" description="Putative DNA-binding" evidence="1">
    <location>
        <begin position="10"/>
        <end position="74"/>
    </location>
</feature>
<name>A0A0F3KYA7_9GAMM</name>
<protein>
    <recommendedName>
        <fullName evidence="1">Putative DNA-binding domain-containing protein</fullName>
    </recommendedName>
</protein>
<sequence length="224" mass="23676">MLASACEGAHDDGFHVYRNTVRRGCIDALEANFPAVATLVGAAWFRSAAAHFAEASPPVDARMARYGQGFPAFLASLPTHGDMPYLVDVAHTDLAWSACHDAADAEPLDAHAWLDAWEGRRRWRLHPATRWVASAFPVASLWQASRDGVAPRNLAWLPEAILLTRPGSQPLATPVPPATLCFLEACGAGQPLAAAADHACEAFPTFPIDHAIAAALGAGALALA</sequence>
<gene>
    <name evidence="2" type="ORF">VI08_06250</name>
</gene>